<evidence type="ECO:0000256" key="2">
    <source>
        <dbReference type="ARBA" id="ARBA00004775"/>
    </source>
</evidence>
<dbReference type="InterPro" id="IPR035466">
    <property type="entry name" value="GlmS/AgaS_SIS"/>
</dbReference>
<feature type="domain" description="Glutamine amidotransferase type-2" evidence="8">
    <location>
        <begin position="2"/>
        <end position="280"/>
    </location>
</feature>
<dbReference type="PANTHER" id="PTHR10937">
    <property type="entry name" value="GLUCOSAMINE--FRUCTOSE-6-PHOSPHATE AMINOTRANSFERASE, ISOMERIZING"/>
    <property type="match status" value="1"/>
</dbReference>
<dbReference type="NCBIfam" id="NF001484">
    <property type="entry name" value="PRK00331.1"/>
    <property type="match status" value="1"/>
</dbReference>
<dbReference type="GO" id="GO:0006047">
    <property type="term" value="P:UDP-N-acetylglucosamine metabolic process"/>
    <property type="evidence" value="ECO:0007669"/>
    <property type="project" value="TreeGrafter"/>
</dbReference>
<dbReference type="Gene3D" id="3.60.20.10">
    <property type="entry name" value="Glutamine Phosphoribosylpyrophosphate, subunit 1, domain 1"/>
    <property type="match status" value="1"/>
</dbReference>
<evidence type="ECO:0000259" key="9">
    <source>
        <dbReference type="PROSITE" id="PS51464"/>
    </source>
</evidence>
<dbReference type="FunFam" id="3.40.50.10490:FF:000002">
    <property type="entry name" value="Glutamine--fructose-6-phosphate aminotransferase [isomerizing]"/>
    <property type="match status" value="1"/>
</dbReference>
<evidence type="ECO:0000256" key="6">
    <source>
        <dbReference type="ARBA" id="ARBA00022737"/>
    </source>
</evidence>
<feature type="domain" description="SIS" evidence="9">
    <location>
        <begin position="373"/>
        <end position="512"/>
    </location>
</feature>
<evidence type="ECO:0000259" key="8">
    <source>
        <dbReference type="PROSITE" id="PS51278"/>
    </source>
</evidence>
<proteinExistence type="predicted"/>
<evidence type="ECO:0000256" key="7">
    <source>
        <dbReference type="ARBA" id="ARBA00022962"/>
    </source>
</evidence>
<dbReference type="Gene3D" id="3.40.50.10490">
    <property type="entry name" value="Glucose-6-phosphate isomerase like protein, domain 1"/>
    <property type="match status" value="2"/>
</dbReference>
<dbReference type="CDD" id="cd05009">
    <property type="entry name" value="SIS_GlmS_GlmD_2"/>
    <property type="match status" value="1"/>
</dbReference>
<name>A0A7S0CP85_MICPS</name>
<dbReference type="GO" id="GO:0046349">
    <property type="term" value="P:amino sugar biosynthetic process"/>
    <property type="evidence" value="ECO:0007669"/>
    <property type="project" value="UniProtKB-ARBA"/>
</dbReference>
<dbReference type="EC" id="2.6.1.16" evidence="3"/>
<comment type="catalytic activity">
    <reaction evidence="1">
        <text>D-fructose 6-phosphate + L-glutamine = D-glucosamine 6-phosphate + L-glutamate</text>
        <dbReference type="Rhea" id="RHEA:13237"/>
        <dbReference type="ChEBI" id="CHEBI:29985"/>
        <dbReference type="ChEBI" id="CHEBI:58359"/>
        <dbReference type="ChEBI" id="CHEBI:58725"/>
        <dbReference type="ChEBI" id="CHEBI:61527"/>
        <dbReference type="EC" id="2.6.1.16"/>
    </reaction>
</comment>
<organism evidence="10">
    <name type="scientific">Micromonas pusilla</name>
    <name type="common">Picoplanktonic green alga</name>
    <name type="synonym">Chromulina pusilla</name>
    <dbReference type="NCBI Taxonomy" id="38833"/>
    <lineage>
        <taxon>Eukaryota</taxon>
        <taxon>Viridiplantae</taxon>
        <taxon>Chlorophyta</taxon>
        <taxon>Mamiellophyceae</taxon>
        <taxon>Mamiellales</taxon>
        <taxon>Mamiellaceae</taxon>
        <taxon>Micromonas</taxon>
    </lineage>
</organism>
<dbReference type="GO" id="GO:0097367">
    <property type="term" value="F:carbohydrate derivative binding"/>
    <property type="evidence" value="ECO:0007669"/>
    <property type="project" value="InterPro"/>
</dbReference>
<dbReference type="PROSITE" id="PS51278">
    <property type="entry name" value="GATASE_TYPE_2"/>
    <property type="match status" value="1"/>
</dbReference>
<dbReference type="GO" id="GO:0006002">
    <property type="term" value="P:fructose 6-phosphate metabolic process"/>
    <property type="evidence" value="ECO:0007669"/>
    <property type="project" value="TreeGrafter"/>
</dbReference>
<dbReference type="InterPro" id="IPR046348">
    <property type="entry name" value="SIS_dom_sf"/>
</dbReference>
<dbReference type="InterPro" id="IPR035490">
    <property type="entry name" value="GlmS/FrlB_SIS"/>
</dbReference>
<gene>
    <name evidence="10" type="ORF">MSP1401_LOCUS644</name>
</gene>
<evidence type="ECO:0000256" key="5">
    <source>
        <dbReference type="ARBA" id="ARBA00022679"/>
    </source>
</evidence>
<dbReference type="SUPFAM" id="SSF53697">
    <property type="entry name" value="SIS domain"/>
    <property type="match status" value="1"/>
</dbReference>
<sequence length="698" mass="77119">MCGIFAYCNYGTPTKQSVVVEKLLNGLRRLEYRGYDSAGIAVDNGPSTDQLNPVVIREIGKIDRLAELVAKENLNPDMYFENHCGIGHTRWATHGPPAPRNSHPHTSDKSNEFLVVHNGIITNHQPLKEMLQRKGFTFESDTDTEVIPKLTKYLFDKFKTQGVTFRQLVMEVVRQLQGAFALIFKSVHYPGELVAAKRGSPLLMGIVEPELNGPAHAALASEGFQTSKAAAGEDGTRASKRPKLKQHVEFYFASDASAMVEHTKRVLHLEDDDVAHLHDGGYGIYRMERTHSVSGIESPVSYEPTVQSAEVERTVETLKMEVEQIMKGSFKHFMQKEIHEQPDAMLQGMRGRMVVSDDGKVAERVFLGGMVNFVSTIRRSRRIILCGCGTSYHSAIAVRQLMEELTELPVTLELASDVLDRQCPFFRDDTCVFISQSGETADTLKAMQYAKERGALCLGIVNTVGSAISRGTDCGVHINAGAEIGVASTKAYTCQIVAMVMLALALSEDSMSRAHRRKEIMQSLLELPNQVRKALELDAQMLELARTLQEEQSLLLFGRGYNYATALEGALKVKEVALLHSEGILAGEMKHGPLALVDETMPLIVVATRDSSYRKQESVVQQLKARGGRLILIVSEDDDEIASVAGEKATIIRVPVVEDCLQAVVNIVPLQLLSYHITVLRGHNVDQPRNLAKSVTVE</sequence>
<evidence type="ECO:0000256" key="1">
    <source>
        <dbReference type="ARBA" id="ARBA00001031"/>
    </source>
</evidence>
<dbReference type="InterPro" id="IPR017932">
    <property type="entry name" value="GATase_2_dom"/>
</dbReference>
<dbReference type="EMBL" id="HBEN01000772">
    <property type="protein sequence ID" value="CAD8429925.1"/>
    <property type="molecule type" value="Transcribed_RNA"/>
</dbReference>
<reference evidence="10" key="1">
    <citation type="submission" date="2021-01" db="EMBL/GenBank/DDBJ databases">
        <authorList>
            <person name="Corre E."/>
            <person name="Pelletier E."/>
            <person name="Niang G."/>
            <person name="Scheremetjew M."/>
            <person name="Finn R."/>
            <person name="Kale V."/>
            <person name="Holt S."/>
            <person name="Cochrane G."/>
            <person name="Meng A."/>
            <person name="Brown T."/>
            <person name="Cohen L."/>
        </authorList>
    </citation>
    <scope>NUCLEOTIDE SEQUENCE</scope>
    <source>
        <strain evidence="10">CCAC1681</strain>
    </source>
</reference>
<dbReference type="PANTHER" id="PTHR10937:SF0">
    <property type="entry name" value="GLUTAMINE--FRUCTOSE-6-PHOSPHATE TRANSAMINASE (ISOMERIZING)"/>
    <property type="match status" value="1"/>
</dbReference>
<dbReference type="Pfam" id="PF13522">
    <property type="entry name" value="GATase_6"/>
    <property type="match status" value="1"/>
</dbReference>
<dbReference type="CDD" id="cd00714">
    <property type="entry name" value="GFAT"/>
    <property type="match status" value="1"/>
</dbReference>
<dbReference type="InterPro" id="IPR001347">
    <property type="entry name" value="SIS_dom"/>
</dbReference>
<evidence type="ECO:0000313" key="10">
    <source>
        <dbReference type="EMBL" id="CAD8429925.1"/>
    </source>
</evidence>
<evidence type="ECO:0000256" key="3">
    <source>
        <dbReference type="ARBA" id="ARBA00012916"/>
    </source>
</evidence>
<dbReference type="GO" id="GO:0006487">
    <property type="term" value="P:protein N-linked glycosylation"/>
    <property type="evidence" value="ECO:0007669"/>
    <property type="project" value="TreeGrafter"/>
</dbReference>
<protein>
    <recommendedName>
        <fullName evidence="3">glutamine--fructose-6-phosphate transaminase (isomerizing)</fullName>
        <ecNumber evidence="3">2.6.1.16</ecNumber>
    </recommendedName>
</protein>
<dbReference type="InterPro" id="IPR029055">
    <property type="entry name" value="Ntn_hydrolases_N"/>
</dbReference>
<keyword evidence="4" id="KW-0032">Aminotransferase</keyword>
<dbReference type="FunFam" id="3.40.50.10490:FF:000001">
    <property type="entry name" value="Glutamine--fructose-6-phosphate aminotransferase [isomerizing]"/>
    <property type="match status" value="1"/>
</dbReference>
<keyword evidence="6" id="KW-0677">Repeat</keyword>
<dbReference type="InterPro" id="IPR047084">
    <property type="entry name" value="GFAT_N"/>
</dbReference>
<dbReference type="PROSITE" id="PS51464">
    <property type="entry name" value="SIS"/>
    <property type="match status" value="2"/>
</dbReference>
<accession>A0A7S0CP85</accession>
<dbReference type="GO" id="GO:0004360">
    <property type="term" value="F:glutamine-fructose-6-phosphate transaminase (isomerizing) activity"/>
    <property type="evidence" value="ECO:0007669"/>
    <property type="project" value="UniProtKB-EC"/>
</dbReference>
<dbReference type="SUPFAM" id="SSF56235">
    <property type="entry name" value="N-terminal nucleophile aminohydrolases (Ntn hydrolases)"/>
    <property type="match status" value="1"/>
</dbReference>
<dbReference type="FunFam" id="3.60.20.10:FF:000052">
    <property type="entry name" value="Glutamine--fructose-6-phosphate aminotransferase [isomerizing] 2"/>
    <property type="match status" value="1"/>
</dbReference>
<dbReference type="Pfam" id="PF01380">
    <property type="entry name" value="SIS"/>
    <property type="match status" value="2"/>
</dbReference>
<dbReference type="AlphaFoldDB" id="A0A7S0CP85"/>
<dbReference type="CDD" id="cd05008">
    <property type="entry name" value="SIS_GlmS_GlmD_1"/>
    <property type="match status" value="1"/>
</dbReference>
<feature type="domain" description="SIS" evidence="9">
    <location>
        <begin position="544"/>
        <end position="688"/>
    </location>
</feature>
<keyword evidence="5" id="KW-0808">Transferase</keyword>
<keyword evidence="7" id="KW-0315">Glutamine amidotransferase</keyword>
<evidence type="ECO:0000256" key="4">
    <source>
        <dbReference type="ARBA" id="ARBA00022576"/>
    </source>
</evidence>
<comment type="pathway">
    <text evidence="2">Nucleotide-sugar biosynthesis; UDP-N-acetyl-alpha-D-glucosamine biosynthesis; alpha-D-glucosamine 6-phosphate from D-fructose 6-phosphate: step 1/1.</text>
</comment>